<name>A0ABR2YF52_9CHLO</name>
<keyword evidence="2" id="KW-1185">Reference proteome</keyword>
<protein>
    <submittedName>
        <fullName evidence="1">Uncharacterized protein</fullName>
    </submittedName>
</protein>
<evidence type="ECO:0000313" key="1">
    <source>
        <dbReference type="EMBL" id="KAK9904055.1"/>
    </source>
</evidence>
<dbReference type="Proteomes" id="UP001491310">
    <property type="component" value="Unassembled WGS sequence"/>
</dbReference>
<dbReference type="EMBL" id="JALJOT010000013">
    <property type="protein sequence ID" value="KAK9904055.1"/>
    <property type="molecule type" value="Genomic_DNA"/>
</dbReference>
<accession>A0ABR2YF52</accession>
<comment type="caution">
    <text evidence="1">The sequence shown here is derived from an EMBL/GenBank/DDBJ whole genome shotgun (WGS) entry which is preliminary data.</text>
</comment>
<proteinExistence type="predicted"/>
<sequence>MAFGSYCMKLQGSLVESNSRKQQGLALLEEITRERKPSESSEWPAQVKLLVWRAKHLAAVVHPWSIFTELSHGFSEAQLIARERSACMERIGGVVSCQSALSLSKLLCTVAAFATLQVDRRWRARCQKRLSSSDVANLQYAAELFDCQQAICRLELQLLAERKAKENDVMNLREYDHYWGLLV</sequence>
<evidence type="ECO:0000313" key="2">
    <source>
        <dbReference type="Proteomes" id="UP001491310"/>
    </source>
</evidence>
<gene>
    <name evidence="1" type="ORF">WJX75_003529</name>
</gene>
<organism evidence="1 2">
    <name type="scientific">Coccomyxa subellipsoidea</name>
    <dbReference type="NCBI Taxonomy" id="248742"/>
    <lineage>
        <taxon>Eukaryota</taxon>
        <taxon>Viridiplantae</taxon>
        <taxon>Chlorophyta</taxon>
        <taxon>core chlorophytes</taxon>
        <taxon>Trebouxiophyceae</taxon>
        <taxon>Trebouxiophyceae incertae sedis</taxon>
        <taxon>Coccomyxaceae</taxon>
        <taxon>Coccomyxa</taxon>
    </lineage>
</organism>
<reference evidence="1 2" key="1">
    <citation type="journal article" date="2024" name="Nat. Commun.">
        <title>Phylogenomics reveals the evolutionary origins of lichenization in chlorophyte algae.</title>
        <authorList>
            <person name="Puginier C."/>
            <person name="Libourel C."/>
            <person name="Otte J."/>
            <person name="Skaloud P."/>
            <person name="Haon M."/>
            <person name="Grisel S."/>
            <person name="Petersen M."/>
            <person name="Berrin J.G."/>
            <person name="Delaux P.M."/>
            <person name="Dal Grande F."/>
            <person name="Keller J."/>
        </authorList>
    </citation>
    <scope>NUCLEOTIDE SEQUENCE [LARGE SCALE GENOMIC DNA]</scope>
    <source>
        <strain evidence="1 2">SAG 216-7</strain>
    </source>
</reference>